<dbReference type="Pfam" id="PF02378">
    <property type="entry name" value="PTS_EIIC"/>
    <property type="match status" value="1"/>
</dbReference>
<keyword evidence="5 8" id="KW-0812">Transmembrane</keyword>
<dbReference type="InterPro" id="IPR003352">
    <property type="entry name" value="PTS_EIIC"/>
</dbReference>
<dbReference type="Pfam" id="PF00563">
    <property type="entry name" value="EAL"/>
    <property type="match status" value="1"/>
</dbReference>
<feature type="transmembrane region" description="Helical" evidence="8">
    <location>
        <begin position="179"/>
        <end position="200"/>
    </location>
</feature>
<feature type="transmembrane region" description="Helical" evidence="8">
    <location>
        <begin position="107"/>
        <end position="125"/>
    </location>
</feature>
<dbReference type="PROSITE" id="PS50883">
    <property type="entry name" value="EAL"/>
    <property type="match status" value="1"/>
</dbReference>
<evidence type="ECO:0000256" key="4">
    <source>
        <dbReference type="ARBA" id="ARBA00022597"/>
    </source>
</evidence>
<dbReference type="GO" id="GO:0008982">
    <property type="term" value="F:protein-N(PI)-phosphohistidine-sugar phosphotransferase activity"/>
    <property type="evidence" value="ECO:0007669"/>
    <property type="project" value="InterPro"/>
</dbReference>
<proteinExistence type="predicted"/>
<dbReference type="GO" id="GO:0009401">
    <property type="term" value="P:phosphoenolpyruvate-dependent sugar phosphotransferase system"/>
    <property type="evidence" value="ECO:0007669"/>
    <property type="project" value="InterPro"/>
</dbReference>
<reference evidence="11 12" key="1">
    <citation type="submission" date="2018-01" db="EMBL/GenBank/DDBJ databases">
        <title>Whole genome analyses suggest that Burkholderia sensu lato contains two further novel genera in the rhizoxinica-symbiotica group Mycetohabitans gen. nov., and Trinickia gen. nov.: implications for the evolution of diazotrophy and nodulation in the Burkholderiaceae.</title>
        <authorList>
            <person name="Estrada-de los Santos P."/>
            <person name="Palmer M."/>
            <person name="Chavez-Ramirez B."/>
            <person name="Beukes C."/>
            <person name="Steenkamp E.T."/>
            <person name="Hirsch A.M."/>
            <person name="Manyaka P."/>
            <person name="Maluk M."/>
            <person name="Lafos M."/>
            <person name="Crook M."/>
            <person name="Gross E."/>
            <person name="Simon M.F."/>
            <person name="Bueno dos Reis Junior F."/>
            <person name="Poole P.S."/>
            <person name="Venter S.N."/>
            <person name="James E.K."/>
        </authorList>
    </citation>
    <scope>NUCLEOTIDE SEQUENCE [LARGE SCALE GENOMIC DNA]</scope>
    <source>
        <strain evidence="11 12">JPY 581</strain>
    </source>
</reference>
<keyword evidence="4" id="KW-0762">Sugar transport</keyword>
<dbReference type="PROSITE" id="PS51105">
    <property type="entry name" value="PTS_EIIC_TYPE_3"/>
    <property type="match status" value="1"/>
</dbReference>
<dbReference type="SMART" id="SM00052">
    <property type="entry name" value="EAL"/>
    <property type="match status" value="1"/>
</dbReference>
<dbReference type="InterPro" id="IPR004501">
    <property type="entry name" value="PTS_EIIC_3"/>
</dbReference>
<dbReference type="Proteomes" id="UP000235777">
    <property type="component" value="Unassembled WGS sequence"/>
</dbReference>
<dbReference type="InterPro" id="IPR035919">
    <property type="entry name" value="EAL_sf"/>
</dbReference>
<dbReference type="EMBL" id="PNYC01000022">
    <property type="protein sequence ID" value="PMS32200.1"/>
    <property type="molecule type" value="Genomic_DNA"/>
</dbReference>
<dbReference type="InterPro" id="IPR050706">
    <property type="entry name" value="Cyclic-di-GMP_PDE-like"/>
</dbReference>
<evidence type="ECO:0000259" key="10">
    <source>
        <dbReference type="PROSITE" id="PS51105"/>
    </source>
</evidence>
<dbReference type="PANTHER" id="PTHR33121">
    <property type="entry name" value="CYCLIC DI-GMP PHOSPHODIESTERASE PDEF"/>
    <property type="match status" value="1"/>
</dbReference>
<comment type="subcellular location">
    <subcellularLocation>
        <location evidence="1">Cell membrane</location>
        <topology evidence="1">Multi-pass membrane protein</topology>
    </subcellularLocation>
</comment>
<feature type="domain" description="EAL" evidence="9">
    <location>
        <begin position="462"/>
        <end position="716"/>
    </location>
</feature>
<accession>A0A2N7WS08</accession>
<evidence type="ECO:0000256" key="1">
    <source>
        <dbReference type="ARBA" id="ARBA00004651"/>
    </source>
</evidence>
<feature type="transmembrane region" description="Helical" evidence="8">
    <location>
        <begin position="31"/>
        <end position="50"/>
    </location>
</feature>
<dbReference type="SUPFAM" id="SSF141868">
    <property type="entry name" value="EAL domain-like"/>
    <property type="match status" value="1"/>
</dbReference>
<feature type="domain" description="PTS EIIC type-3" evidence="10">
    <location>
        <begin position="2"/>
        <end position="416"/>
    </location>
</feature>
<keyword evidence="12" id="KW-1185">Reference proteome</keyword>
<evidence type="ECO:0000256" key="7">
    <source>
        <dbReference type="ARBA" id="ARBA00023136"/>
    </source>
</evidence>
<dbReference type="GO" id="GO:0005886">
    <property type="term" value="C:plasma membrane"/>
    <property type="evidence" value="ECO:0007669"/>
    <property type="project" value="UniProtKB-SubCell"/>
</dbReference>
<evidence type="ECO:0000259" key="9">
    <source>
        <dbReference type="PROSITE" id="PS50883"/>
    </source>
</evidence>
<dbReference type="Gene3D" id="3.20.20.450">
    <property type="entry name" value="EAL domain"/>
    <property type="match status" value="1"/>
</dbReference>
<dbReference type="OrthoDB" id="9813903at2"/>
<feature type="transmembrane region" description="Helical" evidence="8">
    <location>
        <begin position="75"/>
        <end position="95"/>
    </location>
</feature>
<evidence type="ECO:0000313" key="12">
    <source>
        <dbReference type="Proteomes" id="UP000235777"/>
    </source>
</evidence>
<protein>
    <submittedName>
        <fullName evidence="11">PTS lactose transporter subunit IIC</fullName>
    </submittedName>
</protein>
<organism evidence="11 12">
    <name type="scientific">Trinickia symbiotica</name>
    <dbReference type="NCBI Taxonomy" id="863227"/>
    <lineage>
        <taxon>Bacteria</taxon>
        <taxon>Pseudomonadati</taxon>
        <taxon>Pseudomonadota</taxon>
        <taxon>Betaproteobacteria</taxon>
        <taxon>Burkholderiales</taxon>
        <taxon>Burkholderiaceae</taxon>
        <taxon>Trinickia</taxon>
    </lineage>
</organism>
<keyword evidence="7 8" id="KW-0472">Membrane</keyword>
<sequence>MTNESLGPWLRLVHVVERIDRTPYFIAIRRGLALALPLIMTGALALLLRYPSTAGMQQLLTEAFGPRLDDFCDSLLAGTFGIGSLVALYGFTDVLTSLHNQRLGHRVVNPMVAVIVVTSCFFTLVAPTGSDASPLAPLSLGHGLFTALVAASIGCCLFLKLCGYRLFRIPLHNLSNDTLVGDVFTVMPAGMLTILAFAILRAASMWLGWSEWVEALTTQFAISFSKLSNSLLFSISYEAASQVLWLFGIHGPNTLYSVQERVLDPAAHANVAAVASGATPQFIFTYGFFSAFARMGGSGGTLSLILALLLVSRTVRGHKLALFMMVPAVFNVNEPLLFGLPLVLNPVYAIPFVLAPIAQILIAYGAIVAGLMPKASFSVPWTTPALFSGYAVTGSLSGTLVQIVSLAAGAAIYAPFVRVAEYLAGRRGQEVLASLLRIAESPEASVKPKRCLELPGDEGRMAVSLASDLEDALATQKHIFLEYQPQVDLRTGRIFGAEALLRWQHPFLGRVAPPIVVALADDIEEIDRLGLHVLSLACRQRKRWRDVLPDDFVIAVNVSPKQLMNREFYRNVVDILDREHLPPSLLELEITESTMLLPDIEAIENLKNLRKIGVKVALDDFGMGHTSLHYLRELPLDTVKIDRSLADVSPGSVNEHIVKSIAELSGTLNLSLVVEGVENERQLSRLSALGCGRFQGYFFSRPLSADVCLEFVLAANRENRFAA</sequence>
<dbReference type="CDD" id="cd01948">
    <property type="entry name" value="EAL"/>
    <property type="match status" value="1"/>
</dbReference>
<evidence type="ECO:0000313" key="11">
    <source>
        <dbReference type="EMBL" id="PMS32200.1"/>
    </source>
</evidence>
<comment type="caution">
    <text evidence="11">The sequence shown here is derived from an EMBL/GenBank/DDBJ whole genome shotgun (WGS) entry which is preliminary data.</text>
</comment>
<dbReference type="PANTHER" id="PTHR33121:SF70">
    <property type="entry name" value="SIGNALING PROTEIN YKOW"/>
    <property type="match status" value="1"/>
</dbReference>
<dbReference type="InterPro" id="IPR001633">
    <property type="entry name" value="EAL_dom"/>
</dbReference>
<feature type="transmembrane region" description="Helical" evidence="8">
    <location>
        <begin position="283"/>
        <end position="310"/>
    </location>
</feature>
<evidence type="ECO:0000256" key="5">
    <source>
        <dbReference type="ARBA" id="ARBA00022692"/>
    </source>
</evidence>
<evidence type="ECO:0000256" key="6">
    <source>
        <dbReference type="ARBA" id="ARBA00022989"/>
    </source>
</evidence>
<dbReference type="GO" id="GO:0071111">
    <property type="term" value="F:cyclic-guanylate-specific phosphodiesterase activity"/>
    <property type="evidence" value="ECO:0007669"/>
    <property type="project" value="InterPro"/>
</dbReference>
<name>A0A2N7WS08_9BURK</name>
<feature type="transmembrane region" description="Helical" evidence="8">
    <location>
        <begin position="322"/>
        <end position="344"/>
    </location>
</feature>
<keyword evidence="6 8" id="KW-1133">Transmembrane helix</keyword>
<keyword evidence="2" id="KW-0813">Transport</keyword>
<gene>
    <name evidence="11" type="ORF">C0Z20_26445</name>
</gene>
<feature type="transmembrane region" description="Helical" evidence="8">
    <location>
        <begin position="385"/>
        <end position="413"/>
    </location>
</feature>
<dbReference type="AlphaFoldDB" id="A0A2N7WS08"/>
<evidence type="ECO:0000256" key="3">
    <source>
        <dbReference type="ARBA" id="ARBA00022475"/>
    </source>
</evidence>
<keyword evidence="3" id="KW-1003">Cell membrane</keyword>
<evidence type="ECO:0000256" key="2">
    <source>
        <dbReference type="ARBA" id="ARBA00022448"/>
    </source>
</evidence>
<feature type="transmembrane region" description="Helical" evidence="8">
    <location>
        <begin position="145"/>
        <end position="167"/>
    </location>
</feature>
<dbReference type="STRING" id="863227.GCA_000373005_04718"/>
<dbReference type="RefSeq" id="WP_026230162.1">
    <property type="nucleotide sequence ID" value="NZ_KB890209.1"/>
</dbReference>
<feature type="transmembrane region" description="Helical" evidence="8">
    <location>
        <begin position="350"/>
        <end position="373"/>
    </location>
</feature>
<evidence type="ECO:0000256" key="8">
    <source>
        <dbReference type="SAM" id="Phobius"/>
    </source>
</evidence>